<dbReference type="Proteomes" id="UP000886934">
    <property type="component" value="Unassembled WGS sequence"/>
</dbReference>
<evidence type="ECO:0000313" key="3">
    <source>
        <dbReference type="Proteomes" id="UP000886934"/>
    </source>
</evidence>
<protein>
    <submittedName>
        <fullName evidence="2">Uncharacterized protein</fullName>
    </submittedName>
</protein>
<dbReference type="EMBL" id="BPNN01000160">
    <property type="protein sequence ID" value="GJA65950.1"/>
    <property type="molecule type" value="Genomic_DNA"/>
</dbReference>
<reference evidence="2" key="1">
    <citation type="submission" date="2021-07" db="EMBL/GenBank/DDBJ databases">
        <title>Draft genome sequence of carbapenem-resistant Aeromonas spp. in Japan.</title>
        <authorList>
            <person name="Maehana S."/>
            <person name="Suzuki M."/>
            <person name="Kitasato H."/>
        </authorList>
    </citation>
    <scope>NUCLEOTIDE SEQUENCE</scope>
    <source>
        <strain evidence="1">KAM348</strain>
        <strain evidence="2">KAM351</strain>
    </source>
</reference>
<comment type="caution">
    <text evidence="2">The sequence shown here is derived from an EMBL/GenBank/DDBJ whole genome shotgun (WGS) entry which is preliminary data.</text>
</comment>
<evidence type="ECO:0000313" key="2">
    <source>
        <dbReference type="EMBL" id="GJA65950.1"/>
    </source>
</evidence>
<gene>
    <name evidence="1" type="ORF">KAM348_43970</name>
    <name evidence="2" type="ORF">KAM351_45610</name>
</gene>
<organism evidence="2 3">
    <name type="scientific">Aeromonas caviae</name>
    <name type="common">Aeromonas punctata</name>
    <dbReference type="NCBI Taxonomy" id="648"/>
    <lineage>
        <taxon>Bacteria</taxon>
        <taxon>Pseudomonadati</taxon>
        <taxon>Pseudomonadota</taxon>
        <taxon>Gammaproteobacteria</taxon>
        <taxon>Aeromonadales</taxon>
        <taxon>Aeromonadaceae</taxon>
        <taxon>Aeromonas</taxon>
    </lineage>
</organism>
<dbReference type="RefSeq" id="WP_116678057.1">
    <property type="nucleotide sequence ID" value="NZ_AP024954.1"/>
</dbReference>
<dbReference type="EMBL" id="BPNL01000129">
    <property type="protein sequence ID" value="GJA56974.1"/>
    <property type="molecule type" value="Genomic_DNA"/>
</dbReference>
<dbReference type="AlphaFoldDB" id="A0AA37D1P2"/>
<name>A0AA37D1P2_AERCA</name>
<proteinExistence type="predicted"/>
<accession>A0AA37D1P2</accession>
<dbReference type="Proteomes" id="UP000887009">
    <property type="component" value="Unassembled WGS sequence"/>
</dbReference>
<sequence>MTGQLLNVFKSPVGVNGEGKEFGGQHKIQILGAVSLQNGETQNKLVDLTCHDVAAFEPHQGKSVTFPVGVMAQGKGQVIYYIPKGAKPELAGGLGAKF</sequence>
<evidence type="ECO:0000313" key="1">
    <source>
        <dbReference type="EMBL" id="GJA56974.1"/>
    </source>
</evidence>